<dbReference type="InterPro" id="IPR016174">
    <property type="entry name" value="Di-haem_cyt_TM"/>
</dbReference>
<evidence type="ECO:0000259" key="7">
    <source>
        <dbReference type="Pfam" id="PF01292"/>
    </source>
</evidence>
<feature type="transmembrane region" description="Helical" evidence="6">
    <location>
        <begin position="49"/>
        <end position="67"/>
    </location>
</feature>
<keyword evidence="5 6" id="KW-0472">Membrane</keyword>
<protein>
    <submittedName>
        <fullName evidence="8">Cytochrome b/b6 domain-containing protein</fullName>
    </submittedName>
</protein>
<gene>
    <name evidence="8" type="ORF">LZ518_06090</name>
</gene>
<dbReference type="InterPro" id="IPR051542">
    <property type="entry name" value="Hydrogenase_cytochrome"/>
</dbReference>
<dbReference type="SUPFAM" id="SSF81342">
    <property type="entry name" value="Transmembrane di-heme cytochromes"/>
    <property type="match status" value="1"/>
</dbReference>
<keyword evidence="3 6" id="KW-0812">Transmembrane</keyword>
<feature type="transmembrane region" description="Helical" evidence="6">
    <location>
        <begin position="189"/>
        <end position="208"/>
    </location>
</feature>
<dbReference type="PANTHER" id="PTHR30485:SF2">
    <property type="entry name" value="BLL0597 PROTEIN"/>
    <property type="match status" value="1"/>
</dbReference>
<evidence type="ECO:0000256" key="5">
    <source>
        <dbReference type="ARBA" id="ARBA00023136"/>
    </source>
</evidence>
<feature type="domain" description="Cytochrome b561 bacterial/Ni-hydrogenase" evidence="7">
    <location>
        <begin position="14"/>
        <end position="170"/>
    </location>
</feature>
<proteinExistence type="predicted"/>
<accession>A0ABT0S8H4</accession>
<comment type="caution">
    <text evidence="8">The sequence shown here is derived from an EMBL/GenBank/DDBJ whole genome shotgun (WGS) entry which is preliminary data.</text>
</comment>
<feature type="transmembrane region" description="Helical" evidence="6">
    <location>
        <begin position="136"/>
        <end position="158"/>
    </location>
</feature>
<dbReference type="Proteomes" id="UP001165383">
    <property type="component" value="Unassembled WGS sequence"/>
</dbReference>
<dbReference type="InterPro" id="IPR011577">
    <property type="entry name" value="Cyt_b561_bac/Ni-Hgenase"/>
</dbReference>
<organism evidence="8 9">
    <name type="scientific">Sphingomonas brevis</name>
    <dbReference type="NCBI Taxonomy" id="2908206"/>
    <lineage>
        <taxon>Bacteria</taxon>
        <taxon>Pseudomonadati</taxon>
        <taxon>Pseudomonadota</taxon>
        <taxon>Alphaproteobacteria</taxon>
        <taxon>Sphingomonadales</taxon>
        <taxon>Sphingomonadaceae</taxon>
        <taxon>Sphingomonas</taxon>
    </lineage>
</organism>
<keyword evidence="4 6" id="KW-1133">Transmembrane helix</keyword>
<dbReference type="Pfam" id="PF01292">
    <property type="entry name" value="Ni_hydr_CYTB"/>
    <property type="match status" value="1"/>
</dbReference>
<sequence>MSSPASQIGERLRVWDLPLRLFHWILVIAIAIAFLSSEEDSGLNDWHVLSGWVAATLLIFRLVWGFVGGEHSRFANFLNFSGIRHHLRGFVQGKVEPTVGHNPLGAIAVILLLLLVAVTIWSGAFLGEAGEDLHEVVAWTLLALVAVHVLAVVFTSLLSRENLVRAMIDGTKPKQRHPLAMDARRPGPMAFLLGAAAVTGALYAIHIYDPDAFTLRTAESFEHRSGGQMTASEITKAED</sequence>
<name>A0ABT0S8H4_9SPHN</name>
<dbReference type="EMBL" id="JAMGBB010000001">
    <property type="protein sequence ID" value="MCL6740701.1"/>
    <property type="molecule type" value="Genomic_DNA"/>
</dbReference>
<keyword evidence="2" id="KW-1003">Cell membrane</keyword>
<feature type="transmembrane region" description="Helical" evidence="6">
    <location>
        <begin position="21"/>
        <end position="37"/>
    </location>
</feature>
<dbReference type="RefSeq" id="WP_249915122.1">
    <property type="nucleotide sequence ID" value="NZ_JAMGBB010000001.1"/>
</dbReference>
<evidence type="ECO:0000256" key="3">
    <source>
        <dbReference type="ARBA" id="ARBA00022692"/>
    </source>
</evidence>
<feature type="transmembrane region" description="Helical" evidence="6">
    <location>
        <begin position="104"/>
        <end position="124"/>
    </location>
</feature>
<keyword evidence="9" id="KW-1185">Reference proteome</keyword>
<comment type="subcellular location">
    <subcellularLocation>
        <location evidence="1">Cell membrane</location>
        <topology evidence="1">Multi-pass membrane protein</topology>
    </subcellularLocation>
</comment>
<evidence type="ECO:0000256" key="2">
    <source>
        <dbReference type="ARBA" id="ARBA00022475"/>
    </source>
</evidence>
<dbReference type="Gene3D" id="1.20.950.20">
    <property type="entry name" value="Transmembrane di-heme cytochromes, Chain C"/>
    <property type="match status" value="1"/>
</dbReference>
<evidence type="ECO:0000256" key="4">
    <source>
        <dbReference type="ARBA" id="ARBA00022989"/>
    </source>
</evidence>
<evidence type="ECO:0000313" key="9">
    <source>
        <dbReference type="Proteomes" id="UP001165383"/>
    </source>
</evidence>
<dbReference type="PANTHER" id="PTHR30485">
    <property type="entry name" value="NI/FE-HYDROGENASE 1 B-TYPE CYTOCHROME SUBUNIT"/>
    <property type="match status" value="1"/>
</dbReference>
<reference evidence="8" key="1">
    <citation type="submission" date="2022-05" db="EMBL/GenBank/DDBJ databases">
        <authorList>
            <person name="Jo J.-H."/>
            <person name="Im W.-T."/>
        </authorList>
    </citation>
    <scope>NUCLEOTIDE SEQUENCE</scope>
    <source>
        <strain evidence="8">RB56-2</strain>
    </source>
</reference>
<evidence type="ECO:0000256" key="6">
    <source>
        <dbReference type="SAM" id="Phobius"/>
    </source>
</evidence>
<evidence type="ECO:0000256" key="1">
    <source>
        <dbReference type="ARBA" id="ARBA00004651"/>
    </source>
</evidence>
<evidence type="ECO:0000313" key="8">
    <source>
        <dbReference type="EMBL" id="MCL6740701.1"/>
    </source>
</evidence>